<proteinExistence type="predicted"/>
<sequence>MRGERDGRRAWMVGRERRPGDLTKPQPQVNPDSRGAGDVRAAPTENKDGSVRGQSCAVRGRASGTGSDADGKLCGDASEGLTGRGAQAWLRDGMKQGGCQRCLHQQQVWAEELGWLVEGAALNWAGAGLCALGARPGYLNLLMRRRRDR</sequence>
<comment type="caution">
    <text evidence="2">The sequence shown here is derived from an EMBL/GenBank/DDBJ whole genome shotgun (WGS) entry which is preliminary data.</text>
</comment>
<dbReference type="Proteomes" id="UP001160390">
    <property type="component" value="Unassembled WGS sequence"/>
</dbReference>
<organism evidence="2 3">
    <name type="scientific">Clonostachys chloroleuca</name>
    <dbReference type="NCBI Taxonomy" id="1926264"/>
    <lineage>
        <taxon>Eukaryota</taxon>
        <taxon>Fungi</taxon>
        <taxon>Dikarya</taxon>
        <taxon>Ascomycota</taxon>
        <taxon>Pezizomycotina</taxon>
        <taxon>Sordariomycetes</taxon>
        <taxon>Hypocreomycetidae</taxon>
        <taxon>Hypocreales</taxon>
        <taxon>Bionectriaceae</taxon>
        <taxon>Clonostachys</taxon>
    </lineage>
</organism>
<name>A0AA35Q1M7_9HYPO</name>
<evidence type="ECO:0000313" key="3">
    <source>
        <dbReference type="Proteomes" id="UP001160390"/>
    </source>
</evidence>
<evidence type="ECO:0000313" key="2">
    <source>
        <dbReference type="EMBL" id="CAI6088185.1"/>
    </source>
</evidence>
<keyword evidence="3" id="KW-1185">Reference proteome</keyword>
<accession>A0AA35Q1M7</accession>
<gene>
    <name evidence="2" type="ORF">CCHLO57077_00017967</name>
</gene>
<dbReference type="AlphaFoldDB" id="A0AA35Q1M7"/>
<feature type="region of interest" description="Disordered" evidence="1">
    <location>
        <begin position="1"/>
        <end position="73"/>
    </location>
</feature>
<evidence type="ECO:0000256" key="1">
    <source>
        <dbReference type="SAM" id="MobiDB-lite"/>
    </source>
</evidence>
<protein>
    <submittedName>
        <fullName evidence="2">Uncharacterized protein</fullName>
    </submittedName>
</protein>
<feature type="compositionally biased region" description="Basic and acidic residues" evidence="1">
    <location>
        <begin position="1"/>
        <end position="21"/>
    </location>
</feature>
<reference evidence="2" key="1">
    <citation type="submission" date="2023-01" db="EMBL/GenBank/DDBJ databases">
        <authorList>
            <person name="Piombo E."/>
        </authorList>
    </citation>
    <scope>NUCLEOTIDE SEQUENCE</scope>
</reference>
<dbReference type="EMBL" id="CABFNP030000815">
    <property type="protein sequence ID" value="CAI6088185.1"/>
    <property type="molecule type" value="Genomic_DNA"/>
</dbReference>